<proteinExistence type="predicted"/>
<sequence length="207" mass="22389">METEEKKSQWRPGAGSSAPSQPGGVGSSGGADKRGDRKKSQSEDGGGVLRGSDGAEGAGNQPRVRRCGRRKAAAKERELQAKDNGLEELLLLLSTQAVSKDFAAGLRKQVSTFKETAKKAKGSDSALEKKSNEDADELRPAQEIGRVNREYLESVTTDMVDEPPRDVRLCRSENCEQEDMTKVVFALGDKTKGMQILENFRAMGTQG</sequence>
<feature type="compositionally biased region" description="Basic and acidic residues" evidence="1">
    <location>
        <begin position="31"/>
        <end position="42"/>
    </location>
</feature>
<evidence type="ECO:0000256" key="1">
    <source>
        <dbReference type="SAM" id="MobiDB-lite"/>
    </source>
</evidence>
<comment type="caution">
    <text evidence="2">The sequence shown here is derived from an EMBL/GenBank/DDBJ whole genome shotgun (WGS) entry which is preliminary data.</text>
</comment>
<dbReference type="EMBL" id="CAUYUJ010019393">
    <property type="protein sequence ID" value="CAK0890831.1"/>
    <property type="molecule type" value="Genomic_DNA"/>
</dbReference>
<feature type="region of interest" description="Disordered" evidence="1">
    <location>
        <begin position="1"/>
        <end position="81"/>
    </location>
</feature>
<keyword evidence="3" id="KW-1185">Reference proteome</keyword>
<accession>A0ABN9WZU0</accession>
<dbReference type="Proteomes" id="UP001189429">
    <property type="component" value="Unassembled WGS sequence"/>
</dbReference>
<feature type="compositionally biased region" description="Low complexity" evidence="1">
    <location>
        <begin position="12"/>
        <end position="22"/>
    </location>
</feature>
<gene>
    <name evidence="2" type="ORF">PCOR1329_LOCUS70933</name>
</gene>
<evidence type="ECO:0000313" key="3">
    <source>
        <dbReference type="Proteomes" id="UP001189429"/>
    </source>
</evidence>
<name>A0ABN9WZU0_9DINO</name>
<reference evidence="2" key="1">
    <citation type="submission" date="2023-10" db="EMBL/GenBank/DDBJ databases">
        <authorList>
            <person name="Chen Y."/>
            <person name="Shah S."/>
            <person name="Dougan E. K."/>
            <person name="Thang M."/>
            <person name="Chan C."/>
        </authorList>
    </citation>
    <scope>NUCLEOTIDE SEQUENCE [LARGE SCALE GENOMIC DNA]</scope>
</reference>
<protein>
    <submittedName>
        <fullName evidence="2">Uncharacterized protein</fullName>
    </submittedName>
</protein>
<evidence type="ECO:0000313" key="2">
    <source>
        <dbReference type="EMBL" id="CAK0890831.1"/>
    </source>
</evidence>
<feature type="compositionally biased region" description="Basic residues" evidence="1">
    <location>
        <begin position="63"/>
        <end position="72"/>
    </location>
</feature>
<feature type="region of interest" description="Disordered" evidence="1">
    <location>
        <begin position="115"/>
        <end position="145"/>
    </location>
</feature>
<feature type="compositionally biased region" description="Gly residues" evidence="1">
    <location>
        <begin position="44"/>
        <end position="57"/>
    </location>
</feature>
<organism evidence="2 3">
    <name type="scientific">Prorocentrum cordatum</name>
    <dbReference type="NCBI Taxonomy" id="2364126"/>
    <lineage>
        <taxon>Eukaryota</taxon>
        <taxon>Sar</taxon>
        <taxon>Alveolata</taxon>
        <taxon>Dinophyceae</taxon>
        <taxon>Prorocentrales</taxon>
        <taxon>Prorocentraceae</taxon>
        <taxon>Prorocentrum</taxon>
    </lineage>
</organism>